<gene>
    <name evidence="2" type="ORF">EYF80_028648</name>
</gene>
<evidence type="ECO:0000313" key="3">
    <source>
        <dbReference type="Proteomes" id="UP000314294"/>
    </source>
</evidence>
<comment type="caution">
    <text evidence="2">The sequence shown here is derived from an EMBL/GenBank/DDBJ whole genome shotgun (WGS) entry which is preliminary data.</text>
</comment>
<organism evidence="2 3">
    <name type="scientific">Liparis tanakae</name>
    <name type="common">Tanaka's snailfish</name>
    <dbReference type="NCBI Taxonomy" id="230148"/>
    <lineage>
        <taxon>Eukaryota</taxon>
        <taxon>Metazoa</taxon>
        <taxon>Chordata</taxon>
        <taxon>Craniata</taxon>
        <taxon>Vertebrata</taxon>
        <taxon>Euteleostomi</taxon>
        <taxon>Actinopterygii</taxon>
        <taxon>Neopterygii</taxon>
        <taxon>Teleostei</taxon>
        <taxon>Neoteleostei</taxon>
        <taxon>Acanthomorphata</taxon>
        <taxon>Eupercaria</taxon>
        <taxon>Perciformes</taxon>
        <taxon>Cottioidei</taxon>
        <taxon>Cottales</taxon>
        <taxon>Liparidae</taxon>
        <taxon>Liparis</taxon>
    </lineage>
</organism>
<sequence length="121" mass="12934">MSVNNPFTVGRRRWGSLTCGLLGGVGGQEAAVGHGRVGAEQDGHGVAGGAHLCAGRYRTTEPLQARGVVHQPVQYLQNTVSNEQEVPEPSSRRSLMVSVTRRPEATASSQRHTRLCGYRLG</sequence>
<evidence type="ECO:0000313" key="2">
    <source>
        <dbReference type="EMBL" id="TNN61140.1"/>
    </source>
</evidence>
<feature type="region of interest" description="Disordered" evidence="1">
    <location>
        <begin position="80"/>
        <end position="112"/>
    </location>
</feature>
<protein>
    <submittedName>
        <fullName evidence="2">Uncharacterized protein</fullName>
    </submittedName>
</protein>
<name>A0A4Z2H6J2_9TELE</name>
<dbReference type="Proteomes" id="UP000314294">
    <property type="component" value="Unassembled WGS sequence"/>
</dbReference>
<proteinExistence type="predicted"/>
<accession>A0A4Z2H6J2</accession>
<dbReference type="EMBL" id="SRLO01000321">
    <property type="protein sequence ID" value="TNN61140.1"/>
    <property type="molecule type" value="Genomic_DNA"/>
</dbReference>
<evidence type="ECO:0000256" key="1">
    <source>
        <dbReference type="SAM" id="MobiDB-lite"/>
    </source>
</evidence>
<reference evidence="2 3" key="1">
    <citation type="submission" date="2019-03" db="EMBL/GenBank/DDBJ databases">
        <title>First draft genome of Liparis tanakae, snailfish: a comprehensive survey of snailfish specific genes.</title>
        <authorList>
            <person name="Kim W."/>
            <person name="Song I."/>
            <person name="Jeong J.-H."/>
            <person name="Kim D."/>
            <person name="Kim S."/>
            <person name="Ryu S."/>
            <person name="Song J.Y."/>
            <person name="Lee S.K."/>
        </authorList>
    </citation>
    <scope>NUCLEOTIDE SEQUENCE [LARGE SCALE GENOMIC DNA]</scope>
    <source>
        <tissue evidence="2">Muscle</tissue>
    </source>
</reference>
<keyword evidence="3" id="KW-1185">Reference proteome</keyword>
<dbReference type="AlphaFoldDB" id="A0A4Z2H6J2"/>